<evidence type="ECO:0000256" key="2">
    <source>
        <dbReference type="ARBA" id="ARBA00022448"/>
    </source>
</evidence>
<keyword evidence="2" id="KW-0813">Transport</keyword>
<dbReference type="GO" id="GO:0005524">
    <property type="term" value="F:ATP binding"/>
    <property type="evidence" value="ECO:0007669"/>
    <property type="project" value="UniProtKB-KW"/>
</dbReference>
<reference evidence="6" key="1">
    <citation type="submission" date="2009-10" db="EMBL/GenBank/DDBJ databases">
        <title>Complete sequence of Bacillus selenitireducens MLS10.</title>
        <authorList>
            <consortium name="US DOE Joint Genome Institute"/>
            <person name="Lucas S."/>
            <person name="Copeland A."/>
            <person name="Lapidus A."/>
            <person name="Glavina del Rio T."/>
            <person name="Dalin E."/>
            <person name="Tice H."/>
            <person name="Bruce D."/>
            <person name="Goodwin L."/>
            <person name="Pitluck S."/>
            <person name="Sims D."/>
            <person name="Brettin T."/>
            <person name="Detter J.C."/>
            <person name="Han C."/>
            <person name="Larimer F."/>
            <person name="Land M."/>
            <person name="Hauser L."/>
            <person name="Kyrpides N."/>
            <person name="Ovchinnikova G."/>
            <person name="Stolz J."/>
        </authorList>
    </citation>
    <scope>NUCLEOTIDE SEQUENCE [LARGE SCALE GENOMIC DNA]</scope>
    <source>
        <strain evidence="6">MLS10</strain>
    </source>
</reference>
<gene>
    <name evidence="6" type="ordered locus">Bsel_2336</name>
</gene>
<dbReference type="RefSeq" id="WP_013173261.1">
    <property type="nucleotide sequence ID" value="NC_014219.1"/>
</dbReference>
<dbReference type="Pfam" id="PF00005">
    <property type="entry name" value="ABC_tran"/>
    <property type="match status" value="1"/>
</dbReference>
<dbReference type="HOGENOM" id="CLU_000604_1_11_9"/>
<dbReference type="InterPro" id="IPR027417">
    <property type="entry name" value="P-loop_NTPase"/>
</dbReference>
<name>D6XW85_BACIE</name>
<evidence type="ECO:0000256" key="1">
    <source>
        <dbReference type="ARBA" id="ARBA00005417"/>
    </source>
</evidence>
<evidence type="ECO:0000259" key="5">
    <source>
        <dbReference type="PROSITE" id="PS50893"/>
    </source>
</evidence>
<dbReference type="OrthoDB" id="9806726at2"/>
<dbReference type="InterPro" id="IPR003439">
    <property type="entry name" value="ABC_transporter-like_ATP-bd"/>
</dbReference>
<dbReference type="Gene3D" id="3.40.50.300">
    <property type="entry name" value="P-loop containing nucleotide triphosphate hydrolases"/>
    <property type="match status" value="1"/>
</dbReference>
<dbReference type="FunFam" id="3.40.50.300:FF:000134">
    <property type="entry name" value="Iron-enterobactin ABC transporter ATP-binding protein"/>
    <property type="match status" value="1"/>
</dbReference>
<dbReference type="STRING" id="439292.Bsel_2336"/>
<dbReference type="CDD" id="cd03235">
    <property type="entry name" value="ABC_Metallic_Cations"/>
    <property type="match status" value="1"/>
</dbReference>
<sequence>MNDSVIDVNHMTVHYHRNKAIEDVTFSMPGGQIIGVIGPNGAGKSTLMKAMLGLEKYKGQVSFFGQSIQQIRKEVAYVPQRSSIDWDFPVLVRDVVLMGRYMHIPWYGKVSKEDRNIAQEALMKTGMASFSDRQIGELSGGQQQRVFLARALAQKADIFFLDEPFVGIDMQSEEIIMSILRQLKSDGKTLFVIHHDLSKVEQYFDQLILLNRQLIRSGPVKDVYTPELLKKAYGGQAAVLPGNGNESFMVVSPS</sequence>
<dbReference type="PROSITE" id="PS00211">
    <property type="entry name" value="ABC_TRANSPORTER_1"/>
    <property type="match status" value="1"/>
</dbReference>
<dbReference type="AlphaFoldDB" id="D6XW85"/>
<dbReference type="EMBL" id="CP001791">
    <property type="protein sequence ID" value="ADH99839.1"/>
    <property type="molecule type" value="Genomic_DNA"/>
</dbReference>
<dbReference type="eggNOG" id="COG1121">
    <property type="taxonomic scope" value="Bacteria"/>
</dbReference>
<accession>D6XW85</accession>
<dbReference type="SUPFAM" id="SSF52540">
    <property type="entry name" value="P-loop containing nucleoside triphosphate hydrolases"/>
    <property type="match status" value="1"/>
</dbReference>
<protein>
    <submittedName>
        <fullName evidence="6">ABC transporter related protein</fullName>
    </submittedName>
</protein>
<keyword evidence="3" id="KW-0547">Nucleotide-binding</keyword>
<dbReference type="PANTHER" id="PTHR42734">
    <property type="entry name" value="METAL TRANSPORT SYSTEM ATP-BINDING PROTEIN TM_0124-RELATED"/>
    <property type="match status" value="1"/>
</dbReference>
<organism evidence="6 7">
    <name type="scientific">Bacillus selenitireducens (strain ATCC 700615 / DSM 15326 / MLS10)</name>
    <dbReference type="NCBI Taxonomy" id="439292"/>
    <lineage>
        <taxon>Bacteria</taxon>
        <taxon>Bacillati</taxon>
        <taxon>Bacillota</taxon>
        <taxon>Bacilli</taxon>
        <taxon>Bacillales</taxon>
        <taxon>Bacillaceae</taxon>
        <taxon>Salisediminibacterium</taxon>
    </lineage>
</organism>
<keyword evidence="7" id="KW-1185">Reference proteome</keyword>
<dbReference type="InterPro" id="IPR003593">
    <property type="entry name" value="AAA+_ATPase"/>
</dbReference>
<dbReference type="PANTHER" id="PTHR42734:SF5">
    <property type="entry name" value="IRON TRANSPORT SYSTEM ATP-BINDING PROTEIN HI_0361-RELATED"/>
    <property type="match status" value="1"/>
</dbReference>
<keyword evidence="4" id="KW-0067">ATP-binding</keyword>
<evidence type="ECO:0000313" key="7">
    <source>
        <dbReference type="Proteomes" id="UP000000271"/>
    </source>
</evidence>
<dbReference type="GO" id="GO:0016887">
    <property type="term" value="F:ATP hydrolysis activity"/>
    <property type="evidence" value="ECO:0007669"/>
    <property type="project" value="InterPro"/>
</dbReference>
<feature type="domain" description="ABC transporter" evidence="5">
    <location>
        <begin position="6"/>
        <end position="237"/>
    </location>
</feature>
<evidence type="ECO:0000256" key="4">
    <source>
        <dbReference type="ARBA" id="ARBA00022840"/>
    </source>
</evidence>
<evidence type="ECO:0000313" key="6">
    <source>
        <dbReference type="EMBL" id="ADH99839.1"/>
    </source>
</evidence>
<dbReference type="SMART" id="SM00382">
    <property type="entry name" value="AAA"/>
    <property type="match status" value="1"/>
</dbReference>
<comment type="similarity">
    <text evidence="1">Belongs to the ABC transporter superfamily.</text>
</comment>
<dbReference type="Proteomes" id="UP000000271">
    <property type="component" value="Chromosome"/>
</dbReference>
<evidence type="ECO:0000256" key="3">
    <source>
        <dbReference type="ARBA" id="ARBA00022741"/>
    </source>
</evidence>
<dbReference type="InterPro" id="IPR050153">
    <property type="entry name" value="Metal_Ion_Import_ABC"/>
</dbReference>
<dbReference type="InterPro" id="IPR017871">
    <property type="entry name" value="ABC_transporter-like_CS"/>
</dbReference>
<dbReference type="PROSITE" id="PS50893">
    <property type="entry name" value="ABC_TRANSPORTER_2"/>
    <property type="match status" value="1"/>
</dbReference>
<proteinExistence type="inferred from homology"/>
<dbReference type="KEGG" id="bse:Bsel_2336"/>